<evidence type="ECO:0008006" key="4">
    <source>
        <dbReference type="Google" id="ProtNLM"/>
    </source>
</evidence>
<dbReference type="OrthoDB" id="11811at2157"/>
<evidence type="ECO:0000313" key="2">
    <source>
        <dbReference type="EMBL" id="GBH35048.1"/>
    </source>
</evidence>
<protein>
    <recommendedName>
        <fullName evidence="4">Carbohydrate-binding domain-containing protein</fullName>
    </recommendedName>
</protein>
<dbReference type="EMBL" id="BGKI01000010">
    <property type="protein sequence ID" value="GBH35048.1"/>
    <property type="molecule type" value="Genomic_DNA"/>
</dbReference>
<keyword evidence="3" id="KW-1185">Reference proteome</keyword>
<evidence type="ECO:0000313" key="3">
    <source>
        <dbReference type="Proteomes" id="UP000245829"/>
    </source>
</evidence>
<organism evidence="2 3">
    <name type="scientific">Nitrosopumilus zosterae</name>
    <dbReference type="NCBI Taxonomy" id="718286"/>
    <lineage>
        <taxon>Archaea</taxon>
        <taxon>Nitrososphaerota</taxon>
        <taxon>Nitrososphaeria</taxon>
        <taxon>Nitrosopumilales</taxon>
        <taxon>Nitrosopumilaceae</taxon>
        <taxon>Nitrosopumilus</taxon>
    </lineage>
</organism>
<dbReference type="SUPFAM" id="SSF49344">
    <property type="entry name" value="CBD9-like"/>
    <property type="match status" value="1"/>
</dbReference>
<dbReference type="Proteomes" id="UP000245829">
    <property type="component" value="Unassembled WGS sequence"/>
</dbReference>
<proteinExistence type="predicted"/>
<keyword evidence="1" id="KW-1133">Transmembrane helix</keyword>
<sequence>MKNKLKILNILFIILFFPIFFESVHAEDPILISISSDLDQVIFDGKWTHAYEWKQSSYNRFVFDDGNEIHLRTGHQDNFIYVHINFASDTNIDKGSDNAMICFDTKNDKTIIPQSDDYCFSTTLDTKNSFTYRGNNSSIDDSFDIISNDKNFVAKGTASDKYDRYSKVPHTSYEFRIPLDVLGRSDNYGFYVSVYDGDSQNHYSWPYEIKNQTSFSSPSQWGDLVSPDKSLPEFDLLIMFSLTFSLMTVSIIITKFNMFKINTFRH</sequence>
<accession>A0A2S2KUB8</accession>
<evidence type="ECO:0000256" key="1">
    <source>
        <dbReference type="SAM" id="Phobius"/>
    </source>
</evidence>
<gene>
    <name evidence="2" type="ORF">NZNM25_18390</name>
</gene>
<feature type="transmembrane region" description="Helical" evidence="1">
    <location>
        <begin position="236"/>
        <end position="256"/>
    </location>
</feature>
<keyword evidence="1" id="KW-0812">Transmembrane</keyword>
<dbReference type="Gene3D" id="2.60.40.1190">
    <property type="match status" value="1"/>
</dbReference>
<comment type="caution">
    <text evidence="2">The sequence shown here is derived from an EMBL/GenBank/DDBJ whole genome shotgun (WGS) entry which is preliminary data.</text>
</comment>
<name>A0A2S2KUB8_9ARCH</name>
<reference evidence="2 3" key="1">
    <citation type="submission" date="2018-05" db="EMBL/GenBank/DDBJ databases">
        <title>genome sequencing of Nitrosopumilus sp. NM25.</title>
        <authorList>
            <person name="Mori K."/>
            <person name="Nakagawa T."/>
        </authorList>
    </citation>
    <scope>NUCLEOTIDE SEQUENCE [LARGE SCALE GENOMIC DNA]</scope>
    <source>
        <strain evidence="2 3">NM25</strain>
    </source>
</reference>
<dbReference type="AlphaFoldDB" id="A0A2S2KUB8"/>
<keyword evidence="1" id="KW-0472">Membrane</keyword>